<dbReference type="Proteomes" id="UP000719412">
    <property type="component" value="Unassembled WGS sequence"/>
</dbReference>
<protein>
    <submittedName>
        <fullName evidence="2">Uncharacterized protein</fullName>
    </submittedName>
</protein>
<gene>
    <name evidence="2" type="ORF">GEV33_009806</name>
</gene>
<organism evidence="2 3">
    <name type="scientific">Tenebrio molitor</name>
    <name type="common">Yellow mealworm beetle</name>
    <dbReference type="NCBI Taxonomy" id="7067"/>
    <lineage>
        <taxon>Eukaryota</taxon>
        <taxon>Metazoa</taxon>
        <taxon>Ecdysozoa</taxon>
        <taxon>Arthropoda</taxon>
        <taxon>Hexapoda</taxon>
        <taxon>Insecta</taxon>
        <taxon>Pterygota</taxon>
        <taxon>Neoptera</taxon>
        <taxon>Endopterygota</taxon>
        <taxon>Coleoptera</taxon>
        <taxon>Polyphaga</taxon>
        <taxon>Cucujiformia</taxon>
        <taxon>Tenebrionidae</taxon>
        <taxon>Tenebrio</taxon>
    </lineage>
</organism>
<dbReference type="AlphaFoldDB" id="A0A8J6HE47"/>
<accession>A0A8J6HE47</accession>
<sequence length="216" mass="24982">MEETHAVKSPPRKRNRKILFDEGLAEVDEMELEFTVNTGSSDESDDLEWELETGDVSTENDVLTDYALGGAASYYPHPRPYSQPIGHHPLSSNPTHPTRNGLPGYPYKKDCNPEERQEVALAFVTQLLLFKQIRGIESADPLQNVRTFLQPSEQFEQKDHRMLHASIKQRLQTNLTEQKTLWTPTRRICTIQHEDYILQESALHSLQKRRVNIIYR</sequence>
<dbReference type="EMBL" id="JABDTM020025656">
    <property type="protein sequence ID" value="KAH0812985.1"/>
    <property type="molecule type" value="Genomic_DNA"/>
</dbReference>
<reference evidence="2" key="1">
    <citation type="journal article" date="2020" name="J Insects Food Feed">
        <title>The yellow mealworm (Tenebrio molitor) genome: a resource for the emerging insects as food and feed industry.</title>
        <authorList>
            <person name="Eriksson T."/>
            <person name="Andere A."/>
            <person name="Kelstrup H."/>
            <person name="Emery V."/>
            <person name="Picard C."/>
        </authorList>
    </citation>
    <scope>NUCLEOTIDE SEQUENCE</scope>
    <source>
        <strain evidence="2">Stoneville</strain>
        <tissue evidence="2">Whole head</tissue>
    </source>
</reference>
<name>A0A8J6HE47_TENMO</name>
<proteinExistence type="predicted"/>
<evidence type="ECO:0000256" key="1">
    <source>
        <dbReference type="SAM" id="MobiDB-lite"/>
    </source>
</evidence>
<keyword evidence="3" id="KW-1185">Reference proteome</keyword>
<reference evidence="2" key="2">
    <citation type="submission" date="2021-08" db="EMBL/GenBank/DDBJ databases">
        <authorList>
            <person name="Eriksson T."/>
        </authorList>
    </citation>
    <scope>NUCLEOTIDE SEQUENCE</scope>
    <source>
        <strain evidence="2">Stoneville</strain>
        <tissue evidence="2">Whole head</tissue>
    </source>
</reference>
<evidence type="ECO:0000313" key="2">
    <source>
        <dbReference type="EMBL" id="KAH0812985.1"/>
    </source>
</evidence>
<comment type="caution">
    <text evidence="2">The sequence shown here is derived from an EMBL/GenBank/DDBJ whole genome shotgun (WGS) entry which is preliminary data.</text>
</comment>
<evidence type="ECO:0000313" key="3">
    <source>
        <dbReference type="Proteomes" id="UP000719412"/>
    </source>
</evidence>
<feature type="region of interest" description="Disordered" evidence="1">
    <location>
        <begin position="83"/>
        <end position="104"/>
    </location>
</feature>